<evidence type="ECO:0008006" key="5">
    <source>
        <dbReference type="Google" id="ProtNLM"/>
    </source>
</evidence>
<reference evidence="2 3" key="1">
    <citation type="submission" date="2019-06" db="EMBL/GenBank/DDBJ databases">
        <authorList>
            <person name="Rodrigo-Torres L."/>
            <person name="Arahal R. D."/>
            <person name="Lucena T."/>
        </authorList>
    </citation>
    <scope>NUCLEOTIDE SEQUENCE [LARGE SCALE GENOMIC DNA]</scope>
    <source>
        <strain evidence="2 3">SW08-7</strain>
    </source>
</reference>
<dbReference type="AlphaFoldDB" id="A0A564G3V9"/>
<evidence type="ECO:0000313" key="1">
    <source>
        <dbReference type="EMBL" id="GJD58696.1"/>
    </source>
</evidence>
<dbReference type="Gene3D" id="3.10.150.10">
    <property type="entry name" value="DNA Polymerase III, subunit A, domain 2"/>
    <property type="match status" value="1"/>
</dbReference>
<dbReference type="EMBL" id="BPQI01000164">
    <property type="protein sequence ID" value="GJD58696.1"/>
    <property type="molecule type" value="Genomic_DNA"/>
</dbReference>
<reference evidence="1" key="3">
    <citation type="submission" date="2021-08" db="EMBL/GenBank/DDBJ databases">
        <authorList>
            <person name="Tani A."/>
            <person name="Ola A."/>
            <person name="Ogura Y."/>
            <person name="Katsura K."/>
            <person name="Hayashi T."/>
        </authorList>
    </citation>
    <scope>NUCLEOTIDE SEQUENCE</scope>
    <source>
        <strain evidence="1">DSM 22415</strain>
    </source>
</reference>
<protein>
    <recommendedName>
        <fullName evidence="5">DNA polymerase III beta sliding clamp central domain-containing protein</fullName>
    </recommendedName>
</protein>
<evidence type="ECO:0000313" key="2">
    <source>
        <dbReference type="EMBL" id="VUF15175.1"/>
    </source>
</evidence>
<dbReference type="Proteomes" id="UP000401717">
    <property type="component" value="Unassembled WGS sequence"/>
</dbReference>
<name>A0A564G3V9_9HYPH</name>
<dbReference type="Proteomes" id="UP001055303">
    <property type="component" value="Unassembled WGS sequence"/>
</dbReference>
<keyword evidence="4" id="KW-1185">Reference proteome</keyword>
<reference evidence="1" key="2">
    <citation type="journal article" date="2021" name="Front. Microbiol.">
        <title>Comprehensive Comparative Genomics and Phenotyping of Methylobacterium Species.</title>
        <authorList>
            <person name="Alessa O."/>
            <person name="Ogura Y."/>
            <person name="Fujitani Y."/>
            <person name="Takami H."/>
            <person name="Hayashi T."/>
            <person name="Sahin N."/>
            <person name="Tani A."/>
        </authorList>
    </citation>
    <scope>NUCLEOTIDE SEQUENCE</scope>
    <source>
        <strain evidence="1">DSM 22415</strain>
    </source>
</reference>
<sequence>MIRNVSADLFRIVAAYRSTEETRAYLNGVYVQPHPCGGAYLVATDGHRMLVVYDRGAVCTEAAIIACPSDLLRAAKSKPARVRRGAGASAEATGPRFLQLVDGRATVRCEDAIVFEGADSGVIDSTFPDWQRIVPTLDAVPPAERSRAPAFNPSYLAGFGETARALADTLNTRATVRIVPCGAAAIVLFQGCDAAFGVLMPMHGHANDPAMPAFLNARPFAEPEITVTPVARSNVYGHDIDSWSFTVTTRRSELHLPQSERFVFSTEAAAKRAANALRKRLAKRGIRKLPPLYRPAVALSDAYLAEMKRRAEAVADARAAFAAVEDYELEAPWRRALVQRAVPALPSYESDTIRHAAFRAALSRLPGRSEAAALQSAYALAA</sequence>
<accession>A0A564G3V9</accession>
<organism evidence="2 3">
    <name type="scientific">Methylobacterium dankookense</name>
    <dbReference type="NCBI Taxonomy" id="560405"/>
    <lineage>
        <taxon>Bacteria</taxon>
        <taxon>Pseudomonadati</taxon>
        <taxon>Pseudomonadota</taxon>
        <taxon>Alphaproteobacteria</taxon>
        <taxon>Hyphomicrobiales</taxon>
        <taxon>Methylobacteriaceae</taxon>
        <taxon>Methylobacterium</taxon>
    </lineage>
</organism>
<dbReference type="EMBL" id="CABFVH010000048">
    <property type="protein sequence ID" value="VUF15175.1"/>
    <property type="molecule type" value="Genomic_DNA"/>
</dbReference>
<proteinExistence type="predicted"/>
<evidence type="ECO:0000313" key="4">
    <source>
        <dbReference type="Proteomes" id="UP001055303"/>
    </source>
</evidence>
<gene>
    <name evidence="1" type="ORF">IFDJLNFL_4619</name>
    <name evidence="2" type="ORF">MTDSW087_04910</name>
</gene>
<evidence type="ECO:0000313" key="3">
    <source>
        <dbReference type="Proteomes" id="UP000401717"/>
    </source>
</evidence>
<dbReference type="RefSeq" id="WP_144767537.1">
    <property type="nucleotide sequence ID" value="NZ_BPQI01000164.1"/>
</dbReference>
<dbReference type="OrthoDB" id="8265472at2"/>